<comment type="subcellular location">
    <subcellularLocation>
        <location evidence="1">Cell membrane</location>
    </subcellularLocation>
</comment>
<feature type="domain" description="HAMP" evidence="9">
    <location>
        <begin position="183"/>
        <end position="236"/>
    </location>
</feature>
<reference evidence="10" key="1">
    <citation type="submission" date="2021-04" db="EMBL/GenBank/DDBJ databases">
        <title>Isolation and polyphasic classification of algal microorganism.</title>
        <authorList>
            <person name="Wang S."/>
        </authorList>
    </citation>
    <scope>NUCLEOTIDE SEQUENCE</scope>
    <source>
        <strain evidence="10">720a</strain>
    </source>
</reference>
<accession>A0A941DWY9</accession>
<keyword evidence="11" id="KW-1185">Reference proteome</keyword>
<evidence type="ECO:0000313" key="11">
    <source>
        <dbReference type="Proteomes" id="UP000675284"/>
    </source>
</evidence>
<sequence length="542" mass="60719">MLFITLLLFSMIAVGVISYLKAKETTMTSIENRLIRETELMGYIADNLKFLYVSDDAYFKQQLEANVRSQKLKLADDGMTSHYFYIEGGQAVPFKVSKGELPVISEQLVNDIVEKNKGLFHRTINDEEYTITFQEMKEIQGIYVLLVPTASYMGPVHEMAYFTFFIIVVSSIITILFIILFVRSVIKPLMVLRKTMEAVRKGNLQQAPAIQTTLPEFISLHKSYETMITHMRTMLHEIQDTTVDLKKAGGELQVSSELTLHSGEQLKEAIHVVKQGAEQTASSSEQSVKTFKVMKGDLERTILTMKGIFISSDTMNQSAQTGEVQMEKLIQTISTFESDFAHLTEKINSVKANSHSIANLVNMIQAIAEQTKLLSLNAAIEAARAGETGKGFAVVANEVRKLAEQSSQAAIEITNSISSMELNTADASEAFEQMLTKTNKTLMMSNVSKDAFDALLKEITNVSHQLRGIQIELQRIGDILPNIEQTAIQYSSVSRENLESAEQMLISSDEQVIQLKNNYQIGRKLTDISDSLSHHSQRFHVE</sequence>
<dbReference type="SUPFAM" id="SSF58104">
    <property type="entry name" value="Methyl-accepting chemotaxis protein (MCP) signaling domain"/>
    <property type="match status" value="1"/>
</dbReference>
<dbReference type="EMBL" id="JAGSOT010000005">
    <property type="protein sequence ID" value="MBR7795008.1"/>
    <property type="molecule type" value="Genomic_DNA"/>
</dbReference>
<dbReference type="InterPro" id="IPR004090">
    <property type="entry name" value="Chemotax_Me-accpt_rcpt"/>
</dbReference>
<dbReference type="AlphaFoldDB" id="A0A941DWY9"/>
<dbReference type="PANTHER" id="PTHR32089:SF112">
    <property type="entry name" value="LYSOZYME-LIKE PROTEIN-RELATED"/>
    <property type="match status" value="1"/>
</dbReference>
<evidence type="ECO:0000256" key="7">
    <source>
        <dbReference type="SAM" id="Phobius"/>
    </source>
</evidence>
<dbReference type="Proteomes" id="UP000675284">
    <property type="component" value="Unassembled WGS sequence"/>
</dbReference>
<protein>
    <submittedName>
        <fullName evidence="10">Methyl-accepting chemotaxis protein</fullName>
    </submittedName>
</protein>
<evidence type="ECO:0000256" key="3">
    <source>
        <dbReference type="ARBA" id="ARBA00023136"/>
    </source>
</evidence>
<evidence type="ECO:0000256" key="2">
    <source>
        <dbReference type="ARBA" id="ARBA00022475"/>
    </source>
</evidence>
<evidence type="ECO:0000259" key="8">
    <source>
        <dbReference type="PROSITE" id="PS50111"/>
    </source>
</evidence>
<evidence type="ECO:0000256" key="4">
    <source>
        <dbReference type="ARBA" id="ARBA00023224"/>
    </source>
</evidence>
<proteinExistence type="inferred from homology"/>
<organism evidence="10 11">
    <name type="scientific">Virgibacillus salarius</name>
    <dbReference type="NCBI Taxonomy" id="447199"/>
    <lineage>
        <taxon>Bacteria</taxon>
        <taxon>Bacillati</taxon>
        <taxon>Bacillota</taxon>
        <taxon>Bacilli</taxon>
        <taxon>Bacillales</taxon>
        <taxon>Bacillaceae</taxon>
        <taxon>Virgibacillus</taxon>
    </lineage>
</organism>
<evidence type="ECO:0000256" key="5">
    <source>
        <dbReference type="ARBA" id="ARBA00029447"/>
    </source>
</evidence>
<feature type="transmembrane region" description="Helical" evidence="7">
    <location>
        <begin position="159"/>
        <end position="186"/>
    </location>
</feature>
<evidence type="ECO:0000256" key="6">
    <source>
        <dbReference type="PROSITE-ProRule" id="PRU00284"/>
    </source>
</evidence>
<feature type="domain" description="Methyl-accepting transducer" evidence="8">
    <location>
        <begin position="255"/>
        <end position="505"/>
    </location>
</feature>
<keyword evidence="3 7" id="KW-0472">Membrane</keyword>
<keyword evidence="4 6" id="KW-0807">Transducer</keyword>
<dbReference type="InterPro" id="IPR004089">
    <property type="entry name" value="MCPsignal_dom"/>
</dbReference>
<dbReference type="GO" id="GO:0005886">
    <property type="term" value="C:plasma membrane"/>
    <property type="evidence" value="ECO:0007669"/>
    <property type="project" value="UniProtKB-SubCell"/>
</dbReference>
<dbReference type="GO" id="GO:0007165">
    <property type="term" value="P:signal transduction"/>
    <property type="evidence" value="ECO:0007669"/>
    <property type="project" value="UniProtKB-KW"/>
</dbReference>
<evidence type="ECO:0000256" key="1">
    <source>
        <dbReference type="ARBA" id="ARBA00004236"/>
    </source>
</evidence>
<dbReference type="PROSITE" id="PS50111">
    <property type="entry name" value="CHEMOTAXIS_TRANSDUC_2"/>
    <property type="match status" value="1"/>
</dbReference>
<dbReference type="PRINTS" id="PR00260">
    <property type="entry name" value="CHEMTRNSDUCR"/>
</dbReference>
<comment type="similarity">
    <text evidence="5">Belongs to the methyl-accepting chemotaxis (MCP) protein family.</text>
</comment>
<dbReference type="PROSITE" id="PS50885">
    <property type="entry name" value="HAMP"/>
    <property type="match status" value="1"/>
</dbReference>
<dbReference type="Gene3D" id="1.10.287.950">
    <property type="entry name" value="Methyl-accepting chemotaxis protein"/>
    <property type="match status" value="1"/>
</dbReference>
<dbReference type="GO" id="GO:0006935">
    <property type="term" value="P:chemotaxis"/>
    <property type="evidence" value="ECO:0007669"/>
    <property type="project" value="InterPro"/>
</dbReference>
<evidence type="ECO:0000313" key="10">
    <source>
        <dbReference type="EMBL" id="MBR7795008.1"/>
    </source>
</evidence>
<keyword evidence="2" id="KW-1003">Cell membrane</keyword>
<keyword evidence="7" id="KW-1133">Transmembrane helix</keyword>
<dbReference type="GO" id="GO:0004888">
    <property type="term" value="F:transmembrane signaling receptor activity"/>
    <property type="evidence" value="ECO:0007669"/>
    <property type="project" value="InterPro"/>
</dbReference>
<dbReference type="PANTHER" id="PTHR32089">
    <property type="entry name" value="METHYL-ACCEPTING CHEMOTAXIS PROTEIN MCPB"/>
    <property type="match status" value="1"/>
</dbReference>
<dbReference type="InterPro" id="IPR003660">
    <property type="entry name" value="HAMP_dom"/>
</dbReference>
<evidence type="ECO:0000259" key="9">
    <source>
        <dbReference type="PROSITE" id="PS50885"/>
    </source>
</evidence>
<name>A0A941DWY9_9BACI</name>
<gene>
    <name evidence="10" type="ORF">KCX74_03010</name>
</gene>
<dbReference type="Pfam" id="PF00015">
    <property type="entry name" value="MCPsignal"/>
    <property type="match status" value="1"/>
</dbReference>
<dbReference type="SMART" id="SM00283">
    <property type="entry name" value="MA"/>
    <property type="match status" value="1"/>
</dbReference>
<comment type="caution">
    <text evidence="10">The sequence shown here is derived from an EMBL/GenBank/DDBJ whole genome shotgun (WGS) entry which is preliminary data.</text>
</comment>
<keyword evidence="7" id="KW-0812">Transmembrane</keyword>